<evidence type="ECO:0000256" key="2">
    <source>
        <dbReference type="ARBA" id="ARBA00010350"/>
    </source>
</evidence>
<dbReference type="CDD" id="cd10430">
    <property type="entry name" value="BI-1"/>
    <property type="match status" value="1"/>
</dbReference>
<dbReference type="GO" id="GO:0034620">
    <property type="term" value="P:cellular response to unfolded protein"/>
    <property type="evidence" value="ECO:0007669"/>
    <property type="project" value="TreeGrafter"/>
</dbReference>
<comment type="subcellular location">
    <subcellularLocation>
        <location evidence="1">Membrane</location>
        <topology evidence="1">Multi-pass membrane protein</topology>
    </subcellularLocation>
</comment>
<dbReference type="KEGG" id="cmk:103191070"/>
<evidence type="ECO:0000256" key="4">
    <source>
        <dbReference type="ARBA" id="ARBA00022989"/>
    </source>
</evidence>
<proteinExistence type="evidence at transcript level"/>
<feature type="transmembrane region" description="Helical" evidence="6">
    <location>
        <begin position="53"/>
        <end position="73"/>
    </location>
</feature>
<feature type="transmembrane region" description="Helical" evidence="6">
    <location>
        <begin position="113"/>
        <end position="133"/>
    </location>
</feature>
<feature type="transmembrane region" description="Helical" evidence="6">
    <location>
        <begin position="85"/>
        <end position="107"/>
    </location>
</feature>
<comment type="similarity">
    <text evidence="2 6">Belongs to the BI1 family.</text>
</comment>
<dbReference type="AlphaFoldDB" id="V9L500"/>
<feature type="transmembrane region" description="Helical" evidence="6">
    <location>
        <begin position="172"/>
        <end position="191"/>
    </location>
</feature>
<feature type="transmembrane region" description="Helical" evidence="6">
    <location>
        <begin position="140"/>
        <end position="160"/>
    </location>
</feature>
<name>V9L500_CALMI</name>
<dbReference type="GO" id="GO:0031966">
    <property type="term" value="C:mitochondrial membrane"/>
    <property type="evidence" value="ECO:0007669"/>
    <property type="project" value="TreeGrafter"/>
</dbReference>
<evidence type="ECO:0000256" key="6">
    <source>
        <dbReference type="RuleBase" id="RU004379"/>
    </source>
</evidence>
<protein>
    <submittedName>
        <fullName evidence="7">Putative Bax inhibitor 1-like protein</fullName>
    </submittedName>
</protein>
<dbReference type="GO" id="GO:0033119">
    <property type="term" value="P:negative regulation of RNA splicing"/>
    <property type="evidence" value="ECO:0007669"/>
    <property type="project" value="TreeGrafter"/>
</dbReference>
<dbReference type="EMBL" id="JW874026">
    <property type="protein sequence ID" value="AFP06543.1"/>
    <property type="molecule type" value="mRNA"/>
</dbReference>
<dbReference type="RefSeq" id="XP_042200195.1">
    <property type="nucleotide sequence ID" value="XM_042344261.1"/>
</dbReference>
<dbReference type="RefSeq" id="XP_042200194.1">
    <property type="nucleotide sequence ID" value="XM_042344260.1"/>
</dbReference>
<evidence type="ECO:0000256" key="1">
    <source>
        <dbReference type="ARBA" id="ARBA00004141"/>
    </source>
</evidence>
<dbReference type="RefSeq" id="XP_042200193.1">
    <property type="nucleotide sequence ID" value="XM_042344259.1"/>
</dbReference>
<dbReference type="PANTHER" id="PTHR23291:SF32">
    <property type="entry name" value="BAX INHIBITOR 1"/>
    <property type="match status" value="1"/>
</dbReference>
<dbReference type="PANTHER" id="PTHR23291">
    <property type="entry name" value="BAX INHIBITOR-RELATED"/>
    <property type="match status" value="1"/>
</dbReference>
<dbReference type="InterPro" id="IPR006214">
    <property type="entry name" value="Bax_inhibitor_1-related"/>
</dbReference>
<accession>V9L500</accession>
<reference evidence="7" key="1">
    <citation type="journal article" date="2014" name="Nature">
        <title>Elephant shark genome provides unique insights into gnathostome evolution.</title>
        <authorList>
            <consortium name="International Elephant Shark Genome Sequencing Consortium"/>
            <person name="Venkatesh B."/>
            <person name="Lee A.P."/>
            <person name="Ravi V."/>
            <person name="Maurya A.K."/>
            <person name="Lian M.M."/>
            <person name="Swann J.B."/>
            <person name="Ohta Y."/>
            <person name="Flajnik M.F."/>
            <person name="Sutoh Y."/>
            <person name="Kasahara M."/>
            <person name="Hoon S."/>
            <person name="Gangu V."/>
            <person name="Roy S.W."/>
            <person name="Irimia M."/>
            <person name="Korzh V."/>
            <person name="Kondrychyn I."/>
            <person name="Lim Z.W."/>
            <person name="Tay B.H."/>
            <person name="Tohari S."/>
            <person name="Kong K.W."/>
            <person name="Ho S."/>
            <person name="Lorente-Galdos B."/>
            <person name="Quilez J."/>
            <person name="Marques-Bonet T."/>
            <person name="Raney B.J."/>
            <person name="Ingham P.W."/>
            <person name="Tay A."/>
            <person name="Hillier L.W."/>
            <person name="Minx P."/>
            <person name="Boehm T."/>
            <person name="Wilson R.K."/>
            <person name="Brenner S."/>
            <person name="Warren W.C."/>
        </authorList>
    </citation>
    <scope>NUCLEOTIDE SEQUENCE</scope>
    <source>
        <tissue evidence="7">Spleen</tissue>
    </source>
</reference>
<keyword evidence="3 6" id="KW-0812">Transmembrane</keyword>
<dbReference type="GeneID" id="103191070"/>
<keyword evidence="5 6" id="KW-0472">Membrane</keyword>
<keyword evidence="4 6" id="KW-1133">Transmembrane helix</keyword>
<dbReference type="Pfam" id="PF01027">
    <property type="entry name" value="Bax1-I"/>
    <property type="match status" value="1"/>
</dbReference>
<evidence type="ECO:0000256" key="5">
    <source>
        <dbReference type="ARBA" id="ARBA00023136"/>
    </source>
</evidence>
<feature type="transmembrane region" description="Helical" evidence="6">
    <location>
        <begin position="30"/>
        <end position="47"/>
    </location>
</feature>
<dbReference type="GO" id="GO:0019899">
    <property type="term" value="F:enzyme binding"/>
    <property type="evidence" value="ECO:0007669"/>
    <property type="project" value="TreeGrafter"/>
</dbReference>
<evidence type="ECO:0000313" key="7">
    <source>
        <dbReference type="EMBL" id="AFP06543.1"/>
    </source>
</evidence>
<organism evidence="7">
    <name type="scientific">Callorhinchus milii</name>
    <name type="common">Ghost shark</name>
    <dbReference type="NCBI Taxonomy" id="7868"/>
    <lineage>
        <taxon>Eukaryota</taxon>
        <taxon>Metazoa</taxon>
        <taxon>Chordata</taxon>
        <taxon>Craniata</taxon>
        <taxon>Vertebrata</taxon>
        <taxon>Chondrichthyes</taxon>
        <taxon>Holocephali</taxon>
        <taxon>Chimaeriformes</taxon>
        <taxon>Callorhinchidae</taxon>
        <taxon>Callorhinchus</taxon>
    </lineage>
</organism>
<sequence>MNIFDRNTNINALFKFSQISPSTQQHLKKVYSSLAICMFVAAAGAYVHVVTRIFQGGLLSMLLSLGLMLWLSFTPHNSETESKRLLILAGFAFFTGTGLGPIMDFVISVDPSIIPTSFLATALIFSCFTLSALYAQRRSYLFLGGILMSCLTVLCFLPLINLLFGSMLLFKAQLYIGLVVFCGFILFDTQMIIEKAENGDKDYIWHCVDLFLDFIAVFRKLMLLLTMNEKEKKRNEKK</sequence>
<dbReference type="GO" id="GO:2001234">
    <property type="term" value="P:negative regulation of apoptotic signaling pathway"/>
    <property type="evidence" value="ECO:0007669"/>
    <property type="project" value="TreeGrafter"/>
</dbReference>
<evidence type="ECO:0000256" key="3">
    <source>
        <dbReference type="ARBA" id="ARBA00022692"/>
    </source>
</evidence>
<dbReference type="CTD" id="7009"/>
<dbReference type="OrthoDB" id="1277691at2759"/>